<dbReference type="InterPro" id="IPR015408">
    <property type="entry name" value="Znf_Mcm10/DnaG"/>
</dbReference>
<keyword evidence="12" id="KW-1185">Reference proteome</keyword>
<dbReference type="AlphaFoldDB" id="A0A0A1TLC4"/>
<evidence type="ECO:0000256" key="5">
    <source>
        <dbReference type="ARBA" id="ARBA00022771"/>
    </source>
</evidence>
<keyword evidence="7" id="KW-0539">Nucleus</keyword>
<evidence type="ECO:0000256" key="1">
    <source>
        <dbReference type="ARBA" id="ARBA00004123"/>
    </source>
</evidence>
<evidence type="ECO:0000256" key="2">
    <source>
        <dbReference type="ARBA" id="ARBA00009679"/>
    </source>
</evidence>
<feature type="region of interest" description="Disordered" evidence="8">
    <location>
        <begin position="654"/>
        <end position="688"/>
    </location>
</feature>
<feature type="region of interest" description="Disordered" evidence="8">
    <location>
        <begin position="95"/>
        <end position="118"/>
    </location>
</feature>
<evidence type="ECO:0000259" key="10">
    <source>
        <dbReference type="Pfam" id="PF22379"/>
    </source>
</evidence>
<accession>A0A0A1TLC4</accession>
<protein>
    <submittedName>
        <fullName evidence="11">Uncharacterized protein</fullName>
    </submittedName>
</protein>
<gene>
    <name evidence="11" type="ORF">VHEMI07413</name>
</gene>
<name>A0A0A1TLC4_9HYPO</name>
<feature type="region of interest" description="Disordered" evidence="8">
    <location>
        <begin position="506"/>
        <end position="542"/>
    </location>
</feature>
<evidence type="ECO:0000256" key="7">
    <source>
        <dbReference type="ARBA" id="ARBA00023242"/>
    </source>
</evidence>
<comment type="similarity">
    <text evidence="2">Belongs to the MCM10 family.</text>
</comment>
<feature type="region of interest" description="Disordered" evidence="8">
    <location>
        <begin position="613"/>
        <end position="636"/>
    </location>
</feature>
<evidence type="ECO:0000259" key="9">
    <source>
        <dbReference type="Pfam" id="PF09329"/>
    </source>
</evidence>
<dbReference type="Pfam" id="PF09329">
    <property type="entry name" value="zf-primase"/>
    <property type="match status" value="1"/>
</dbReference>
<dbReference type="InterPro" id="IPR040184">
    <property type="entry name" value="Mcm10"/>
</dbReference>
<dbReference type="Gene3D" id="2.40.50.140">
    <property type="entry name" value="Nucleic acid-binding proteins"/>
    <property type="match status" value="1"/>
</dbReference>
<feature type="compositionally biased region" description="Polar residues" evidence="8">
    <location>
        <begin position="277"/>
        <end position="293"/>
    </location>
</feature>
<dbReference type="STRING" id="1531966.A0A0A1TLC4"/>
<feature type="region of interest" description="Disordered" evidence="8">
    <location>
        <begin position="274"/>
        <end position="295"/>
    </location>
</feature>
<evidence type="ECO:0000313" key="11">
    <source>
        <dbReference type="EMBL" id="CEJ91720.1"/>
    </source>
</evidence>
<evidence type="ECO:0000256" key="8">
    <source>
        <dbReference type="SAM" id="MobiDB-lite"/>
    </source>
</evidence>
<dbReference type="PANTHER" id="PTHR13454:SF11">
    <property type="entry name" value="PROTEIN MCM10 HOMOLOG"/>
    <property type="match status" value="1"/>
</dbReference>
<keyword evidence="4" id="KW-0479">Metal-binding</keyword>
<organism evidence="11 12">
    <name type="scientific">[Torrubiella] hemipterigena</name>
    <dbReference type="NCBI Taxonomy" id="1531966"/>
    <lineage>
        <taxon>Eukaryota</taxon>
        <taxon>Fungi</taxon>
        <taxon>Dikarya</taxon>
        <taxon>Ascomycota</taxon>
        <taxon>Pezizomycotina</taxon>
        <taxon>Sordariomycetes</taxon>
        <taxon>Hypocreomycetidae</taxon>
        <taxon>Hypocreales</taxon>
        <taxon>Clavicipitaceae</taxon>
        <taxon>Clavicipitaceae incertae sedis</taxon>
        <taxon>'Torrubiella' clade</taxon>
    </lineage>
</organism>
<dbReference type="Proteomes" id="UP000039046">
    <property type="component" value="Unassembled WGS sequence"/>
</dbReference>
<dbReference type="GO" id="GO:0008270">
    <property type="term" value="F:zinc ion binding"/>
    <property type="evidence" value="ECO:0007669"/>
    <property type="project" value="UniProtKB-KW"/>
</dbReference>
<feature type="compositionally biased region" description="Polar residues" evidence="8">
    <location>
        <begin position="35"/>
        <end position="51"/>
    </location>
</feature>
<dbReference type="InterPro" id="IPR012340">
    <property type="entry name" value="NA-bd_OB-fold"/>
</dbReference>
<dbReference type="OrthoDB" id="273123at2759"/>
<dbReference type="EMBL" id="CDHN01000004">
    <property type="protein sequence ID" value="CEJ91720.1"/>
    <property type="molecule type" value="Genomic_DNA"/>
</dbReference>
<comment type="subcellular location">
    <subcellularLocation>
        <location evidence="1">Nucleus</location>
    </subcellularLocation>
</comment>
<dbReference type="PANTHER" id="PTHR13454">
    <property type="entry name" value="PROTEIN MCM10 HOMOLOG"/>
    <property type="match status" value="1"/>
</dbReference>
<feature type="domain" description="MCM10 OB-fold" evidence="10">
    <location>
        <begin position="308"/>
        <end position="445"/>
    </location>
</feature>
<keyword evidence="5" id="KW-0863">Zinc-finger</keyword>
<dbReference type="GO" id="GO:0003688">
    <property type="term" value="F:DNA replication origin binding"/>
    <property type="evidence" value="ECO:0007669"/>
    <property type="project" value="TreeGrafter"/>
</dbReference>
<keyword evidence="3" id="KW-0235">DNA replication</keyword>
<evidence type="ECO:0000256" key="3">
    <source>
        <dbReference type="ARBA" id="ARBA00022705"/>
    </source>
</evidence>
<feature type="region of interest" description="Disordered" evidence="8">
    <location>
        <begin position="1"/>
        <end position="77"/>
    </location>
</feature>
<dbReference type="Pfam" id="PF22379">
    <property type="entry name" value="OB_MCM10"/>
    <property type="match status" value="1"/>
</dbReference>
<sequence length="755" mass="84512">MAPAGKESEPQWPPRSPHEALMSTPKGRKKYQDMLRNSASPSPSRGVQMRSSPFLAKLAQTNNEEDDDDDDDEETLQLKLQEIQAKLRLKKLQSAKARGTASTSSPFGEPLLSSETKSRTNITNAVNLSHRDTHHQVEVPASPVRRAQAPITDQSPTRVRLGIDKGLTAEDVSLKRAPSYKRLNGSPLGKRTLDRFAPAQPAQPKPISFNERLANMRNDEVSRKERQEKIQKLRSNTFNIGQDEMDNYKNTAVDIPEEPARAPVFSREQILHGTGSGISRSQTTPALSNTNSEAGEKLSEDAASFEAYSCLHLSRRILPHNVLTRHVSGKKIFNIKDLLREVKSPDYSLPDIEQDIVVFGIMAKKSEPRSHQPKNDKSKKADDERGKFMIMTLVDLDFEVDLFLFDTGFTRFWKIVEGTVIAILNPNIMPPPPGRADTGKFSLVINSDCDTILEIGKARDLGYCQSTKKDGELCKAWVNRKKTEFCEYHSNEAIKKQKSTRIEMNSSGFGHRQGTNSRGGFRGNGKFGNSFGESHQSSRNKNYDWESRSQFFAARSMSAADLLDGKDLGMTDRKERKEFLKRKTEAQERERDIMKKLGQVGSSAGRDYMKQTGSRLTNMPVPGTQSTMPESTGDAELPSRNAEILELARGERAIHLSPVKRKRPESSDAGSSVTSVTRSNTSAAYGWGSNLRDKLSSMKQGEKFIQKEDVPLRKKTRFVTEKGIRVAGRESLGNELSERQITFDDDDDDDLFIVK</sequence>
<dbReference type="GO" id="GO:0006270">
    <property type="term" value="P:DNA replication initiation"/>
    <property type="evidence" value="ECO:0007669"/>
    <property type="project" value="InterPro"/>
</dbReference>
<dbReference type="InterPro" id="IPR055065">
    <property type="entry name" value="OB_MCM10"/>
</dbReference>
<dbReference type="GO" id="GO:0003697">
    <property type="term" value="F:single-stranded DNA binding"/>
    <property type="evidence" value="ECO:0007669"/>
    <property type="project" value="InterPro"/>
</dbReference>
<feature type="domain" description="Zinc finger Mcm10/DnaG-type" evidence="9">
    <location>
        <begin position="456"/>
        <end position="501"/>
    </location>
</feature>
<feature type="compositionally biased region" description="Acidic residues" evidence="8">
    <location>
        <begin position="63"/>
        <end position="75"/>
    </location>
</feature>
<evidence type="ECO:0000256" key="6">
    <source>
        <dbReference type="ARBA" id="ARBA00022833"/>
    </source>
</evidence>
<feature type="region of interest" description="Disordered" evidence="8">
    <location>
        <begin position="181"/>
        <end position="207"/>
    </location>
</feature>
<dbReference type="HOGENOM" id="CLU_011047_0_0_1"/>
<feature type="compositionally biased region" description="Low complexity" evidence="8">
    <location>
        <begin position="671"/>
        <end position="682"/>
    </location>
</feature>
<evidence type="ECO:0000256" key="4">
    <source>
        <dbReference type="ARBA" id="ARBA00022723"/>
    </source>
</evidence>
<reference evidence="11 12" key="1">
    <citation type="journal article" date="2015" name="Genome Announc.">
        <title>Draft Genome Sequence and Gene Annotation of the Entomopathogenic Fungus Verticillium hemipterigenum.</title>
        <authorList>
            <person name="Horn F."/>
            <person name="Habel A."/>
            <person name="Scharf D.H."/>
            <person name="Dworschak J."/>
            <person name="Brakhage A.A."/>
            <person name="Guthke R."/>
            <person name="Hertweck C."/>
            <person name="Linde J."/>
        </authorList>
    </citation>
    <scope>NUCLEOTIDE SEQUENCE [LARGE SCALE GENOMIC DNA]</scope>
</reference>
<evidence type="ECO:0000313" key="12">
    <source>
        <dbReference type="Proteomes" id="UP000039046"/>
    </source>
</evidence>
<proteinExistence type="inferred from homology"/>
<feature type="compositionally biased region" description="Polar residues" evidence="8">
    <location>
        <begin position="613"/>
        <end position="630"/>
    </location>
</feature>
<keyword evidence="6" id="KW-0862">Zinc</keyword>
<dbReference type="FunFam" id="2.40.50.140:FF:000174">
    <property type="entry name" value="DNA replication licensing factor mcm10"/>
    <property type="match status" value="1"/>
</dbReference>
<dbReference type="GO" id="GO:0043596">
    <property type="term" value="C:nuclear replication fork"/>
    <property type="evidence" value="ECO:0007669"/>
    <property type="project" value="TreeGrafter"/>
</dbReference>